<reference evidence="1 2" key="1">
    <citation type="submission" date="2021-04" db="EMBL/GenBank/DDBJ databases">
        <authorList>
            <person name="Rodrigo-Torres L."/>
            <person name="Arahal R. D."/>
            <person name="Lucena T."/>
        </authorList>
    </citation>
    <scope>NUCLEOTIDE SEQUENCE [LARGE SCALE GENOMIC DNA]</scope>
    <source>
        <strain evidence="1 2">CECT 9623</strain>
    </source>
</reference>
<keyword evidence="2" id="KW-1185">Reference proteome</keyword>
<evidence type="ECO:0000313" key="1">
    <source>
        <dbReference type="EMBL" id="CAG5067976.1"/>
    </source>
</evidence>
<evidence type="ECO:0000313" key="2">
    <source>
        <dbReference type="Proteomes" id="UP000679725"/>
    </source>
</evidence>
<name>A0ABM8UKH3_9BACT</name>
<protein>
    <recommendedName>
        <fullName evidence="3">Helix-turn-helix domain-containing protein</fullName>
    </recommendedName>
</protein>
<gene>
    <name evidence="1" type="ORF">DYBT9623_00704</name>
</gene>
<dbReference type="SUPFAM" id="SSF46955">
    <property type="entry name" value="Putative DNA-binding domain"/>
    <property type="match status" value="1"/>
</dbReference>
<evidence type="ECO:0008006" key="3">
    <source>
        <dbReference type="Google" id="ProtNLM"/>
    </source>
</evidence>
<comment type="caution">
    <text evidence="1">The sequence shown here is derived from an EMBL/GenBank/DDBJ whole genome shotgun (WGS) entry which is preliminary data.</text>
</comment>
<dbReference type="EMBL" id="CAJRAU010000001">
    <property type="protein sequence ID" value="CAG5067976.1"/>
    <property type="molecule type" value="Genomic_DNA"/>
</dbReference>
<dbReference type="InterPro" id="IPR009061">
    <property type="entry name" value="DNA-bd_dom_put_sf"/>
</dbReference>
<organism evidence="1 2">
    <name type="scientific">Dyadobacter linearis</name>
    <dbReference type="NCBI Taxonomy" id="2823330"/>
    <lineage>
        <taxon>Bacteria</taxon>
        <taxon>Pseudomonadati</taxon>
        <taxon>Bacteroidota</taxon>
        <taxon>Cytophagia</taxon>
        <taxon>Cytophagales</taxon>
        <taxon>Spirosomataceae</taxon>
        <taxon>Dyadobacter</taxon>
    </lineage>
</organism>
<accession>A0ABM8UKH3</accession>
<dbReference type="RefSeq" id="WP_215232102.1">
    <property type="nucleotide sequence ID" value="NZ_CAJRAU010000001.1"/>
</dbReference>
<proteinExistence type="predicted"/>
<dbReference type="Proteomes" id="UP000679725">
    <property type="component" value="Unassembled WGS sequence"/>
</dbReference>
<sequence>MDNPFEILGRRLNHIEELILKSQKSETVNSESDKLGEAYIDQKKVSELLGVSSVTIWDWEKKGLLLSYRIGNLKRFKLSEVLAAPKPIRREKVVTQSVQSQATQ</sequence>